<dbReference type="PANTHER" id="PTHR43038">
    <property type="entry name" value="ATP-BINDING CASSETTE, SUB-FAMILY H, MEMBER 1"/>
    <property type="match status" value="1"/>
</dbReference>
<dbReference type="Gene3D" id="3.40.50.300">
    <property type="entry name" value="P-loop containing nucleotide triphosphate hydrolases"/>
    <property type="match status" value="1"/>
</dbReference>
<evidence type="ECO:0000313" key="5">
    <source>
        <dbReference type="Proteomes" id="UP001372834"/>
    </source>
</evidence>
<feature type="domain" description="ABC transporter" evidence="3">
    <location>
        <begin position="34"/>
        <end position="264"/>
    </location>
</feature>
<evidence type="ECO:0000256" key="1">
    <source>
        <dbReference type="ARBA" id="ARBA00022741"/>
    </source>
</evidence>
<keyword evidence="1" id="KW-0547">Nucleotide-binding</keyword>
<dbReference type="InterPro" id="IPR003439">
    <property type="entry name" value="ABC_transporter-like_ATP-bd"/>
</dbReference>
<evidence type="ECO:0000259" key="3">
    <source>
        <dbReference type="PROSITE" id="PS50893"/>
    </source>
</evidence>
<dbReference type="InterPro" id="IPR027417">
    <property type="entry name" value="P-loop_NTPase"/>
</dbReference>
<dbReference type="Proteomes" id="UP001372834">
    <property type="component" value="Unassembled WGS sequence"/>
</dbReference>
<dbReference type="InterPro" id="IPR003593">
    <property type="entry name" value="AAA+_ATPase"/>
</dbReference>
<dbReference type="Pfam" id="PF00005">
    <property type="entry name" value="ABC_tran"/>
    <property type="match status" value="1"/>
</dbReference>
<dbReference type="AlphaFoldDB" id="A0AAN8P2K2"/>
<dbReference type="PROSITE" id="PS00211">
    <property type="entry name" value="ABC_TRANSPORTER_1"/>
    <property type="match status" value="1"/>
</dbReference>
<evidence type="ECO:0000313" key="4">
    <source>
        <dbReference type="EMBL" id="KAK6618804.1"/>
    </source>
</evidence>
<dbReference type="PANTHER" id="PTHR43038:SF5">
    <property type="entry name" value="RE14039P"/>
    <property type="match status" value="1"/>
</dbReference>
<sequence length="266" mass="29428">MEDESSGPVVSAEPPRKVLLTRESTVWTRRQNAVCVRRAIKRYGTKKSPTTILNDLNMTVPRGKIYGLLGASGCGKTTLLSCIVGRRALNAGEIWVLGGKPGSRGSGVPGPRIGYMPQEIALYGEFSIKETLKYFGWIAGMTLDEVNERSDFLVKFLMLPTPNRLVKNLSGGQQRRVSFAAALLHSPELLILDEPTVGVDPVLRQSIWDHLVEITKDGNKTVIITTHYIEETRQAGMHPEKSSLCSVEQEQKERGGKKPVHTIYVM</sequence>
<gene>
    <name evidence="4" type="ORF">RUM43_013195</name>
</gene>
<dbReference type="EMBL" id="JAWJWE010000041">
    <property type="protein sequence ID" value="KAK6618804.1"/>
    <property type="molecule type" value="Genomic_DNA"/>
</dbReference>
<dbReference type="SMART" id="SM00382">
    <property type="entry name" value="AAA"/>
    <property type="match status" value="1"/>
</dbReference>
<name>A0AAN8P2K2_POLSC</name>
<dbReference type="InterPro" id="IPR017871">
    <property type="entry name" value="ABC_transporter-like_CS"/>
</dbReference>
<dbReference type="PROSITE" id="PS50893">
    <property type="entry name" value="ABC_TRANSPORTER_2"/>
    <property type="match status" value="1"/>
</dbReference>
<proteinExistence type="predicted"/>
<dbReference type="CDD" id="cd03230">
    <property type="entry name" value="ABC_DR_subfamily_A"/>
    <property type="match status" value="1"/>
</dbReference>
<dbReference type="GO" id="GO:0016887">
    <property type="term" value="F:ATP hydrolysis activity"/>
    <property type="evidence" value="ECO:0007669"/>
    <property type="project" value="InterPro"/>
</dbReference>
<evidence type="ECO:0000256" key="2">
    <source>
        <dbReference type="ARBA" id="ARBA00022840"/>
    </source>
</evidence>
<comment type="caution">
    <text evidence="4">The sequence shown here is derived from an EMBL/GenBank/DDBJ whole genome shotgun (WGS) entry which is preliminary data.</text>
</comment>
<accession>A0AAN8P2K2</accession>
<keyword evidence="2" id="KW-0067">ATP-binding</keyword>
<reference evidence="4 5" key="1">
    <citation type="submission" date="2023-10" db="EMBL/GenBank/DDBJ databases">
        <title>Genomes of two closely related lineages of the louse Polyplax serrata with different host specificities.</title>
        <authorList>
            <person name="Martinu J."/>
            <person name="Tarabai H."/>
            <person name="Stefka J."/>
            <person name="Hypsa V."/>
        </authorList>
    </citation>
    <scope>NUCLEOTIDE SEQUENCE [LARGE SCALE GENOMIC DNA]</scope>
    <source>
        <strain evidence="4">HR10_N</strain>
    </source>
</reference>
<protein>
    <recommendedName>
        <fullName evidence="3">ABC transporter domain-containing protein</fullName>
    </recommendedName>
</protein>
<dbReference type="SUPFAM" id="SSF52540">
    <property type="entry name" value="P-loop containing nucleoside triphosphate hydrolases"/>
    <property type="match status" value="1"/>
</dbReference>
<organism evidence="4 5">
    <name type="scientific">Polyplax serrata</name>
    <name type="common">Common mouse louse</name>
    <dbReference type="NCBI Taxonomy" id="468196"/>
    <lineage>
        <taxon>Eukaryota</taxon>
        <taxon>Metazoa</taxon>
        <taxon>Ecdysozoa</taxon>
        <taxon>Arthropoda</taxon>
        <taxon>Hexapoda</taxon>
        <taxon>Insecta</taxon>
        <taxon>Pterygota</taxon>
        <taxon>Neoptera</taxon>
        <taxon>Paraneoptera</taxon>
        <taxon>Psocodea</taxon>
        <taxon>Troctomorpha</taxon>
        <taxon>Phthiraptera</taxon>
        <taxon>Anoplura</taxon>
        <taxon>Polyplacidae</taxon>
        <taxon>Polyplax</taxon>
    </lineage>
</organism>
<dbReference type="GO" id="GO:0005524">
    <property type="term" value="F:ATP binding"/>
    <property type="evidence" value="ECO:0007669"/>
    <property type="project" value="UniProtKB-KW"/>
</dbReference>